<proteinExistence type="predicted"/>
<dbReference type="EMBL" id="JAOEGN010000001">
    <property type="protein sequence ID" value="MCU0104127.1"/>
    <property type="molecule type" value="Genomic_DNA"/>
</dbReference>
<organism evidence="2 3">
    <name type="scientific">Paracholeplasma vituli</name>
    <dbReference type="NCBI Taxonomy" id="69473"/>
    <lineage>
        <taxon>Bacteria</taxon>
        <taxon>Bacillati</taxon>
        <taxon>Mycoplasmatota</taxon>
        <taxon>Mollicutes</taxon>
        <taxon>Acholeplasmatales</taxon>
        <taxon>Acholeplasmataceae</taxon>
        <taxon>Paracholeplasma</taxon>
    </lineage>
</organism>
<feature type="signal peptide" evidence="1">
    <location>
        <begin position="1"/>
        <end position="21"/>
    </location>
</feature>
<protein>
    <recommendedName>
        <fullName evidence="4">D-glucuronyl C5-epimerase C-terminal domain-containing protein</fullName>
    </recommendedName>
</protein>
<sequence length="646" mass="72735">MRVKKITLVMLLVLTSVSTFACTNTQNNNLKAVYQKSIQRVNQFDSELPENYEIIDFKSKALAYDQLVFDFEKTGTLFPLIWADSTNDAYGISAYVGDYRNGVDGSQEAVTSVAAVLSASLLGIDKSNQNGHNFVTPLNVYFNEEEQVVINNPSGNSRNISMWYMIYPAILFTQVSILYEDEVLLRTNTLKTIESWYQAYLVMHNLQDYDFTGFDFKSMTPYRNNVWREPDSAVGISMLMYYGYKLTGETKYKDAAIESLKYIEEKYSGSPMYEILLYFGPYLAAKYNQEFDTNFDVNRLFNAVFNGNSIPRGGWGMLNDNYNGFAVSGLMGSITDGGGYPFSMNSFASAFIMAKTAKYDTRYAASIGKWLNHLISNSRYFFPNYAKDENESMNNSEYASEAQAFNTLANNVFPYEGIRKSGNNKSPWFGGDPTVYNWAKTDFSVYSGASMGMLGSLYEKTNVDGILKIDLNSGDYYNQTYPTYLLYNPNSKTETVKYTPESGTVLYDAVTENVLTTNAKGEYDLVLEKEQAVVIVELPSGANPTRTENLTKVGDIILSSSQATLNVLNYQNNAEVPKNFKLIVDTFLNNPTDEVDYYEVVFEGKTTQYTSNSLNLTGTSGSKSIIIRVYTKQGAYDQITLRVRVL</sequence>
<keyword evidence="1" id="KW-0732">Signal</keyword>
<dbReference type="PROSITE" id="PS51257">
    <property type="entry name" value="PROKAR_LIPOPROTEIN"/>
    <property type="match status" value="1"/>
</dbReference>
<feature type="chain" id="PRO_5046154566" description="D-glucuronyl C5-epimerase C-terminal domain-containing protein" evidence="1">
    <location>
        <begin position="22"/>
        <end position="646"/>
    </location>
</feature>
<gene>
    <name evidence="2" type="ORF">N7603_00435</name>
</gene>
<evidence type="ECO:0000313" key="2">
    <source>
        <dbReference type="EMBL" id="MCU0104127.1"/>
    </source>
</evidence>
<evidence type="ECO:0008006" key="4">
    <source>
        <dbReference type="Google" id="ProtNLM"/>
    </source>
</evidence>
<name>A0ABT2PT58_9MOLU</name>
<reference evidence="3" key="1">
    <citation type="submission" date="2023-07" db="EMBL/GenBank/DDBJ databases">
        <title>Novel Mycoplasma species identified in domestic and wild animals.</title>
        <authorList>
            <person name="Volokhov D.V."/>
            <person name="Furtak V.A."/>
            <person name="Zagorodnyaya T.A."/>
        </authorList>
    </citation>
    <scope>NUCLEOTIDE SEQUENCE [LARGE SCALE GENOMIC DNA]</scope>
    <source>
        <strain evidence="3">92-19</strain>
    </source>
</reference>
<keyword evidence="3" id="KW-1185">Reference proteome</keyword>
<accession>A0ABT2PT58</accession>
<dbReference type="Proteomes" id="UP001209076">
    <property type="component" value="Unassembled WGS sequence"/>
</dbReference>
<evidence type="ECO:0000313" key="3">
    <source>
        <dbReference type="Proteomes" id="UP001209076"/>
    </source>
</evidence>
<evidence type="ECO:0000256" key="1">
    <source>
        <dbReference type="SAM" id="SignalP"/>
    </source>
</evidence>
<comment type="caution">
    <text evidence="2">The sequence shown here is derived from an EMBL/GenBank/DDBJ whole genome shotgun (WGS) entry which is preliminary data.</text>
</comment>